<keyword evidence="1" id="KW-0472">Membrane</keyword>
<dbReference type="STRING" id="1798539.A2994_02465"/>
<evidence type="ECO:0000256" key="1">
    <source>
        <dbReference type="SAM" id="Phobius"/>
    </source>
</evidence>
<dbReference type="EMBL" id="METE01000004">
    <property type="protein sequence ID" value="OGB85458.1"/>
    <property type="molecule type" value="Genomic_DNA"/>
</dbReference>
<organism evidence="2 3">
    <name type="scientific">candidate division Kazan bacterium RIFCSPLOWO2_01_FULL_48_13</name>
    <dbReference type="NCBI Taxonomy" id="1798539"/>
    <lineage>
        <taxon>Bacteria</taxon>
        <taxon>Bacteria division Kazan-3B-28</taxon>
    </lineage>
</organism>
<proteinExistence type="predicted"/>
<gene>
    <name evidence="2" type="ORF">A2994_02465</name>
</gene>
<keyword evidence="1" id="KW-1133">Transmembrane helix</keyword>
<dbReference type="Proteomes" id="UP000179010">
    <property type="component" value="Unassembled WGS sequence"/>
</dbReference>
<comment type="caution">
    <text evidence="2">The sequence shown here is derived from an EMBL/GenBank/DDBJ whole genome shotgun (WGS) entry which is preliminary data.</text>
</comment>
<keyword evidence="1" id="KW-0812">Transmembrane</keyword>
<sequence length="77" mass="8179">MPALWDLIDKLTKSANHIGGGILSISGAVIVVALIWGGIQYMNNPEAGKKTLIGAIIGLLVVTLSYWLFAMIVSVLK</sequence>
<protein>
    <submittedName>
        <fullName evidence="2">Uncharacterized protein</fullName>
    </submittedName>
</protein>
<dbReference type="AlphaFoldDB" id="A0A1F4PP73"/>
<feature type="transmembrane region" description="Helical" evidence="1">
    <location>
        <begin position="20"/>
        <end position="39"/>
    </location>
</feature>
<evidence type="ECO:0000313" key="3">
    <source>
        <dbReference type="Proteomes" id="UP000179010"/>
    </source>
</evidence>
<name>A0A1F4PP73_UNCK3</name>
<accession>A0A1F4PP73</accession>
<reference evidence="2 3" key="1">
    <citation type="journal article" date="2016" name="Nat. Commun.">
        <title>Thousands of microbial genomes shed light on interconnected biogeochemical processes in an aquifer system.</title>
        <authorList>
            <person name="Anantharaman K."/>
            <person name="Brown C.T."/>
            <person name="Hug L.A."/>
            <person name="Sharon I."/>
            <person name="Castelle C.J."/>
            <person name="Probst A.J."/>
            <person name="Thomas B.C."/>
            <person name="Singh A."/>
            <person name="Wilkins M.J."/>
            <person name="Karaoz U."/>
            <person name="Brodie E.L."/>
            <person name="Williams K.H."/>
            <person name="Hubbard S.S."/>
            <person name="Banfield J.F."/>
        </authorList>
    </citation>
    <scope>NUCLEOTIDE SEQUENCE [LARGE SCALE GENOMIC DNA]</scope>
</reference>
<feature type="transmembrane region" description="Helical" evidence="1">
    <location>
        <begin position="51"/>
        <end position="76"/>
    </location>
</feature>
<evidence type="ECO:0000313" key="2">
    <source>
        <dbReference type="EMBL" id="OGB85458.1"/>
    </source>
</evidence>